<gene>
    <name evidence="2" type="ORF">DTL3_1150</name>
</gene>
<dbReference type="Pfam" id="PF20612">
    <property type="entry name" value="SHOCT_2"/>
    <property type="match status" value="1"/>
</dbReference>
<dbReference type="HOGENOM" id="CLU_179778_1_0_0"/>
<feature type="domain" description="SHOCT-like" evidence="1">
    <location>
        <begin position="21"/>
        <end position="72"/>
    </location>
</feature>
<evidence type="ECO:0000313" key="2">
    <source>
        <dbReference type="EMBL" id="CEP78454.1"/>
    </source>
</evidence>
<reference evidence="3" key="1">
    <citation type="submission" date="2014-11" db="EMBL/GenBank/DDBJ databases">
        <authorList>
            <person name="Wibberg D."/>
        </authorList>
    </citation>
    <scope>NUCLEOTIDE SEQUENCE [LARGE SCALE GENOMIC DNA]</scope>
    <source>
        <strain evidence="3">L3</strain>
    </source>
</reference>
<dbReference type="EMBL" id="LN824141">
    <property type="protein sequence ID" value="CEP78454.1"/>
    <property type="molecule type" value="Genomic_DNA"/>
</dbReference>
<keyword evidence="3" id="KW-1185">Reference proteome</keyword>
<dbReference type="RefSeq" id="WP_028992648.1">
    <property type="nucleotide sequence ID" value="NZ_LN824141.1"/>
</dbReference>
<dbReference type="KEGG" id="dtn:DTL3_1150"/>
<evidence type="ECO:0000313" key="3">
    <source>
        <dbReference type="Proteomes" id="UP000032809"/>
    </source>
</evidence>
<sequence>MIEAANHLPYNPQETNYTKISQEEIQREVDYWRAYKILQRMLKAGLISEEEFNKIDKLNRKTFSPMYAQLMA</sequence>
<dbReference type="OrthoDB" id="1708280at2"/>
<dbReference type="Proteomes" id="UP000032809">
    <property type="component" value="Chromosome I"/>
</dbReference>
<name>A0A0C7P3K2_DEFTU</name>
<dbReference type="PATRIC" id="fig|1006576.9.peg.1152"/>
<accession>A0A0C7P3K2</accession>
<organism evidence="2 3">
    <name type="scientific">Defluviitoga tunisiensis</name>
    <dbReference type="NCBI Taxonomy" id="1006576"/>
    <lineage>
        <taxon>Bacteria</taxon>
        <taxon>Thermotogati</taxon>
        <taxon>Thermotogota</taxon>
        <taxon>Thermotogae</taxon>
        <taxon>Petrotogales</taxon>
        <taxon>Petrotogaceae</taxon>
        <taxon>Defluviitoga</taxon>
    </lineage>
</organism>
<evidence type="ECO:0000259" key="1">
    <source>
        <dbReference type="Pfam" id="PF20612"/>
    </source>
</evidence>
<dbReference type="AlphaFoldDB" id="A0A0C7P3K2"/>
<dbReference type="STRING" id="1006576.DTL3_1150"/>
<proteinExistence type="predicted"/>
<protein>
    <recommendedName>
        <fullName evidence="1">SHOCT-like domain-containing protein</fullName>
    </recommendedName>
</protein>
<dbReference type="InterPro" id="IPR046749">
    <property type="entry name" value="SHOCT_2"/>
</dbReference>